<dbReference type="Pfam" id="PF00701">
    <property type="entry name" value="DHDPS"/>
    <property type="match status" value="1"/>
</dbReference>
<dbReference type="RefSeq" id="WP_149495269.1">
    <property type="nucleotide sequence ID" value="NZ_JASZZN010000001.1"/>
</dbReference>
<evidence type="ECO:0000256" key="6">
    <source>
        <dbReference type="PIRNR" id="PIRNR001365"/>
    </source>
</evidence>
<keyword evidence="5" id="KW-0119">Carbohydrate metabolism</keyword>
<keyword evidence="2" id="KW-0963">Cytoplasm</keyword>
<comment type="caution">
    <text evidence="7">The sequence shown here is derived from an EMBL/GenBank/DDBJ whole genome shotgun (WGS) entry which is preliminary data.</text>
</comment>
<name>A0ABT7PBF2_9BACT</name>
<reference evidence="7 8" key="1">
    <citation type="submission" date="2023-06" db="EMBL/GenBank/DDBJ databases">
        <title>Roseiconus lacunae JC819 isolated from Gulf of Mannar region, Tamil Nadu.</title>
        <authorList>
            <person name="Pk S."/>
            <person name="Ch S."/>
            <person name="Ch V.R."/>
        </authorList>
    </citation>
    <scope>NUCLEOTIDE SEQUENCE [LARGE SCALE GENOMIC DNA]</scope>
    <source>
        <strain evidence="7 8">JC819</strain>
    </source>
</reference>
<keyword evidence="3 6" id="KW-0456">Lyase</keyword>
<gene>
    <name evidence="7" type="ORF">QTN89_00140</name>
</gene>
<dbReference type="Proteomes" id="UP001239462">
    <property type="component" value="Unassembled WGS sequence"/>
</dbReference>
<evidence type="ECO:0000313" key="8">
    <source>
        <dbReference type="Proteomes" id="UP001239462"/>
    </source>
</evidence>
<dbReference type="PANTHER" id="PTHR12128">
    <property type="entry name" value="DIHYDRODIPICOLINATE SYNTHASE"/>
    <property type="match status" value="1"/>
</dbReference>
<dbReference type="InterPro" id="IPR020624">
    <property type="entry name" value="Schiff_base-form_aldolases_CS"/>
</dbReference>
<sequence length="307" mass="32969">MLENRLDGLIAATCTPLKTSGDVITDPIPPLVDALIDQGVRGLYVCGSTGEGISLSTEERQLVAEAYVKAAAGRVPVLVQVGHNSVSEARKLVRHAADIGADAVSATCPSYFKVSDPVTLADCMREIASAAEIPFYYYHIPSLTGSTIDMVEFLSIAAERIPTLVGLKYTDTKLHEFQACLEVADGRFDVVWGCDEMLLGALATGARAAIGSTYNIAAPLYRRVIAAAEQGDWKHARMLQSHSVAMVRVMCRYPFHGALKAIMQFQGHSLGGCRLPLCGLSADATERLRADLEAIGFFDWSAADSMV</sequence>
<evidence type="ECO:0000313" key="7">
    <source>
        <dbReference type="EMBL" id="MDM4013817.1"/>
    </source>
</evidence>
<dbReference type="EMBL" id="JASZZN010000001">
    <property type="protein sequence ID" value="MDM4013817.1"/>
    <property type="molecule type" value="Genomic_DNA"/>
</dbReference>
<dbReference type="SMART" id="SM01130">
    <property type="entry name" value="DHDPS"/>
    <property type="match status" value="1"/>
</dbReference>
<evidence type="ECO:0000256" key="4">
    <source>
        <dbReference type="ARBA" id="ARBA00023270"/>
    </source>
</evidence>
<comment type="subcellular location">
    <subcellularLocation>
        <location evidence="1">Cytoplasm</location>
    </subcellularLocation>
</comment>
<dbReference type="PRINTS" id="PR00146">
    <property type="entry name" value="DHPICSNTHASE"/>
</dbReference>
<keyword evidence="4" id="KW-0704">Schiff base</keyword>
<dbReference type="Gene3D" id="3.20.20.70">
    <property type="entry name" value="Aldolase class I"/>
    <property type="match status" value="1"/>
</dbReference>
<evidence type="ECO:0000256" key="1">
    <source>
        <dbReference type="ARBA" id="ARBA00004496"/>
    </source>
</evidence>
<evidence type="ECO:0000256" key="2">
    <source>
        <dbReference type="ARBA" id="ARBA00022490"/>
    </source>
</evidence>
<protein>
    <submittedName>
        <fullName evidence="7">Dihydrodipicolinate synthase family protein</fullName>
    </submittedName>
</protein>
<evidence type="ECO:0000256" key="5">
    <source>
        <dbReference type="ARBA" id="ARBA00023277"/>
    </source>
</evidence>
<keyword evidence="8" id="KW-1185">Reference proteome</keyword>
<organism evidence="7 8">
    <name type="scientific">Roseiconus lacunae</name>
    <dbReference type="NCBI Taxonomy" id="2605694"/>
    <lineage>
        <taxon>Bacteria</taxon>
        <taxon>Pseudomonadati</taxon>
        <taxon>Planctomycetota</taxon>
        <taxon>Planctomycetia</taxon>
        <taxon>Pirellulales</taxon>
        <taxon>Pirellulaceae</taxon>
        <taxon>Roseiconus</taxon>
    </lineage>
</organism>
<dbReference type="PIRSF" id="PIRSF001365">
    <property type="entry name" value="DHDPS"/>
    <property type="match status" value="1"/>
</dbReference>
<accession>A0ABT7PBF2</accession>
<proteinExistence type="inferred from homology"/>
<dbReference type="InterPro" id="IPR002220">
    <property type="entry name" value="DapA-like"/>
</dbReference>
<evidence type="ECO:0000256" key="3">
    <source>
        <dbReference type="ARBA" id="ARBA00023239"/>
    </source>
</evidence>
<comment type="similarity">
    <text evidence="6">Belongs to the DapA family.</text>
</comment>
<dbReference type="PROSITE" id="PS00665">
    <property type="entry name" value="DHDPS_1"/>
    <property type="match status" value="1"/>
</dbReference>
<dbReference type="PANTHER" id="PTHR12128:SF21">
    <property type="entry name" value="N-ACETYLNEURAMINATE LYASE"/>
    <property type="match status" value="1"/>
</dbReference>
<dbReference type="SUPFAM" id="SSF51569">
    <property type="entry name" value="Aldolase"/>
    <property type="match status" value="1"/>
</dbReference>
<dbReference type="InterPro" id="IPR013785">
    <property type="entry name" value="Aldolase_TIM"/>
</dbReference>